<dbReference type="Pfam" id="PF00395">
    <property type="entry name" value="SLH"/>
    <property type="match status" value="1"/>
</dbReference>
<dbReference type="EMBL" id="AP008231">
    <property type="protein sequence ID" value="BAD80640.1"/>
    <property type="molecule type" value="Genomic_DNA"/>
</dbReference>
<dbReference type="InterPro" id="IPR051465">
    <property type="entry name" value="Cell_Envelope_Struct_Comp"/>
</dbReference>
<sequence>MKFCGYLVSNPKLLTPGVRIEFMKNLFKVMLAGPLAASVAFAGAAQAESLNRDTINQVNAIANEELPAAQVTSITQLSDVKPTDWAYQALQSLVERYGCIVGYPDRTYRGSRALTRYEFAAGLNACLDKVIEFAASKEDLDTLKKLMEEFQAELATLRGRVDSLEARVTELEATQFSTTTKLQGEVILSLDRAFGPSGLDTGTSFSQRVSLNLNTSFTGKDLLKTRLRSNSITSPGLRDFNGGVPGSGIISPAAALDYDNATNAPNANFFLDTLLYTFPVGDVKFTVGTSNLQVEDILSTTGTFYAPYISYFFSTPIPGIYGDADTTNSAGAGFNWQLSKSFNFGAAYINQNGPTTGGNLASDPTSGVFGADSQTTAQLAFKNDSGTFIGALAYAYRKGPDLATDLSFLPSQFGGVNFGTPRALAGLGLGSSGSDIVSTNNIGLSLGWAVSDGFTISGSYGISFGNGFGANNTVQSWTVGFTFPNLFADGNEFGFAVGQAPYVISDSRGAAFQDTGNFAFEVYYKLQVTDNISITPALYAITNAGGGLSFPDSANGDFIVPVIKTVFTF</sequence>
<name>A0A0H3KCX6_SYNP6</name>
<dbReference type="GO" id="GO:0008643">
    <property type="term" value="P:carbohydrate transport"/>
    <property type="evidence" value="ECO:0007669"/>
    <property type="project" value="InterPro"/>
</dbReference>
<comment type="similarity">
    <text evidence="1 2">Belongs to the OprB family.</text>
</comment>
<accession>A0A0H3KCX6</accession>
<dbReference type="Gene3D" id="2.40.160.180">
    <property type="entry name" value="Carbohydrate-selective porin OprB"/>
    <property type="match status" value="1"/>
</dbReference>
<feature type="domain" description="SLH" evidence="4">
    <location>
        <begin position="73"/>
        <end position="137"/>
    </location>
</feature>
<evidence type="ECO:0000256" key="1">
    <source>
        <dbReference type="ARBA" id="ARBA00008769"/>
    </source>
</evidence>
<dbReference type="PANTHER" id="PTHR43308:SF1">
    <property type="entry name" value="OUTER MEMBRANE PROTEIN ALPHA"/>
    <property type="match status" value="1"/>
</dbReference>
<keyword evidence="3" id="KW-0175">Coiled coil</keyword>
<dbReference type="KEGG" id="syc:syc2450_d"/>
<evidence type="ECO:0000259" key="4">
    <source>
        <dbReference type="PROSITE" id="PS51272"/>
    </source>
</evidence>
<evidence type="ECO:0000313" key="6">
    <source>
        <dbReference type="Proteomes" id="UP000001175"/>
    </source>
</evidence>
<feature type="coiled-coil region" evidence="3">
    <location>
        <begin position="133"/>
        <end position="174"/>
    </location>
</feature>
<proteinExistence type="inferred from homology"/>
<dbReference type="InterPro" id="IPR038673">
    <property type="entry name" value="OprB_sf"/>
</dbReference>
<dbReference type="InterPro" id="IPR047684">
    <property type="entry name" value="Por_som-like"/>
</dbReference>
<dbReference type="GO" id="GO:0015288">
    <property type="term" value="F:porin activity"/>
    <property type="evidence" value="ECO:0007669"/>
    <property type="project" value="InterPro"/>
</dbReference>
<dbReference type="GO" id="GO:0016020">
    <property type="term" value="C:membrane"/>
    <property type="evidence" value="ECO:0007669"/>
    <property type="project" value="InterPro"/>
</dbReference>
<dbReference type="AlphaFoldDB" id="A0A0H3KCX6"/>
<evidence type="ECO:0000313" key="5">
    <source>
        <dbReference type="EMBL" id="BAD80640.1"/>
    </source>
</evidence>
<organism evidence="5 6">
    <name type="scientific">Synechococcus sp. (strain ATCC 27144 / PCC 6301 / SAUG 1402/1)</name>
    <name type="common">Anacystis nidulans</name>
    <dbReference type="NCBI Taxonomy" id="269084"/>
    <lineage>
        <taxon>Bacteria</taxon>
        <taxon>Bacillati</taxon>
        <taxon>Cyanobacteriota</taxon>
        <taxon>Cyanophyceae</taxon>
        <taxon>Synechococcales</taxon>
        <taxon>Synechococcaceae</taxon>
        <taxon>Synechococcus</taxon>
    </lineage>
</organism>
<dbReference type="PANTHER" id="PTHR43308">
    <property type="entry name" value="OUTER MEMBRANE PROTEIN ALPHA-RELATED"/>
    <property type="match status" value="1"/>
</dbReference>
<evidence type="ECO:0000256" key="3">
    <source>
        <dbReference type="SAM" id="Coils"/>
    </source>
</evidence>
<dbReference type="eggNOG" id="COG3659">
    <property type="taxonomic scope" value="Bacteria"/>
</dbReference>
<protein>
    <submittedName>
        <fullName evidence="5">Probable porin</fullName>
    </submittedName>
</protein>
<dbReference type="InterPro" id="IPR001119">
    <property type="entry name" value="SLH_dom"/>
</dbReference>
<dbReference type="PROSITE" id="PS51272">
    <property type="entry name" value="SLH"/>
    <property type="match status" value="1"/>
</dbReference>
<dbReference type="InterPro" id="IPR007049">
    <property type="entry name" value="Carb-sel_porin_OprB"/>
</dbReference>
<dbReference type="Pfam" id="PF04966">
    <property type="entry name" value="OprB"/>
    <property type="match status" value="1"/>
</dbReference>
<dbReference type="SUPFAM" id="SSF56935">
    <property type="entry name" value="Porins"/>
    <property type="match status" value="1"/>
</dbReference>
<dbReference type="NCBIfam" id="NF033921">
    <property type="entry name" value="por_somb"/>
    <property type="match status" value="1"/>
</dbReference>
<gene>
    <name evidence="5" type="primary">somB</name>
    <name evidence="5" type="ordered locus">syc2450_d</name>
</gene>
<evidence type="ECO:0000256" key="2">
    <source>
        <dbReference type="RuleBase" id="RU363072"/>
    </source>
</evidence>
<reference evidence="5 6" key="1">
    <citation type="journal article" date="2007" name="Photosyn. Res.">
        <title>Complete nucleotide sequence of the freshwater unicellular cyanobacterium Synechococcus elongatus PCC 6301 chromosome: gene content and organization.</title>
        <authorList>
            <person name="Sugita C."/>
            <person name="Ogata K."/>
            <person name="Shikata M."/>
            <person name="Jikuya H."/>
            <person name="Takano J."/>
            <person name="Furumichi M."/>
            <person name="Kanehisa M."/>
            <person name="Omata T."/>
            <person name="Sugiura M."/>
            <person name="Sugita M."/>
        </authorList>
    </citation>
    <scope>NUCLEOTIDE SEQUENCE [LARGE SCALE GENOMIC DNA]</scope>
    <source>
        <strain evidence="6">ATCC 27144 / PCC 6301 / SAUG 1402/1</strain>
    </source>
</reference>
<dbReference type="Proteomes" id="UP000001175">
    <property type="component" value="Chromosome"/>
</dbReference>